<dbReference type="AlphaFoldDB" id="A0AAT9H3C4"/>
<organism evidence="1">
    <name type="scientific">Flavobacterium sp. CFS9</name>
    <dbReference type="NCBI Taxonomy" id="3143118"/>
    <lineage>
        <taxon>Bacteria</taxon>
        <taxon>Pseudomonadati</taxon>
        <taxon>Bacteroidota</taxon>
        <taxon>Flavobacteriia</taxon>
        <taxon>Flavobacteriales</taxon>
        <taxon>Flavobacteriaceae</taxon>
        <taxon>Flavobacterium</taxon>
    </lineage>
</organism>
<accession>A0AAT9H3C4</accession>
<protein>
    <submittedName>
        <fullName evidence="1">Uncharacterized protein</fullName>
    </submittedName>
</protein>
<dbReference type="EMBL" id="AP031573">
    <property type="protein sequence ID" value="BFM43998.1"/>
    <property type="molecule type" value="Genomic_DNA"/>
</dbReference>
<proteinExistence type="predicted"/>
<evidence type="ECO:0000313" key="1">
    <source>
        <dbReference type="EMBL" id="BFM43998.1"/>
    </source>
</evidence>
<sequence>MDTVSVEVIELLIILLIMVINANPDNPETIASKEYPIKGLKGMSLKSLISDILFFIAVF</sequence>
<name>A0AAT9H3C4_9FLAO</name>
<reference evidence="1" key="1">
    <citation type="submission" date="2024-05" db="EMBL/GenBank/DDBJ databases">
        <title>Whole-Genome Sequence of CFS9, a Potential Fish Probiotic Isolated from the Body Surface of Silurus asotus.</title>
        <authorList>
            <person name="Kojima M."/>
            <person name="Tobioka K."/>
            <person name="Yokota K."/>
            <person name="Nakatani H."/>
            <person name="Hori K."/>
            <person name="Tamaru Y."/>
            <person name="Okazaki F."/>
        </authorList>
    </citation>
    <scope>NUCLEOTIDE SEQUENCE</scope>
    <source>
        <strain evidence="1">CFS9</strain>
    </source>
</reference>
<gene>
    <name evidence="1" type="ORF">CFS9_26390</name>
</gene>